<gene>
    <name evidence="1" type="ORF">GCM10023172_33420</name>
</gene>
<evidence type="ECO:0008006" key="3">
    <source>
        <dbReference type="Google" id="ProtNLM"/>
    </source>
</evidence>
<evidence type="ECO:0000313" key="2">
    <source>
        <dbReference type="Proteomes" id="UP001501243"/>
    </source>
</evidence>
<evidence type="ECO:0000313" key="1">
    <source>
        <dbReference type="EMBL" id="GAA4505488.1"/>
    </source>
</evidence>
<proteinExistence type="predicted"/>
<reference evidence="2" key="1">
    <citation type="journal article" date="2019" name="Int. J. Syst. Evol. Microbiol.">
        <title>The Global Catalogue of Microorganisms (GCM) 10K type strain sequencing project: providing services to taxonomists for standard genome sequencing and annotation.</title>
        <authorList>
            <consortium name="The Broad Institute Genomics Platform"/>
            <consortium name="The Broad Institute Genome Sequencing Center for Infectious Disease"/>
            <person name="Wu L."/>
            <person name="Ma J."/>
        </authorList>
    </citation>
    <scope>NUCLEOTIDE SEQUENCE [LARGE SCALE GENOMIC DNA]</scope>
    <source>
        <strain evidence="2">JCM 17841</strain>
    </source>
</reference>
<sequence>MSHILSERNKPSLEVVQRIISAFPELSLPWLLSGTGDMVGSQAPVAAPSSVPQPPETAETLSLAPPAPVVAAEVPLEEPATVIEPQDAPLVTPAVAPTATLIPPASSPAAAPVPAAPKPFRASALRKAVAGSTTAPTVAAPVAQPVVVPTLPANAELAVPPVPSVPAPAPVSPAPVVPPAPAASETALLPFLAEPGKAIRRIVIFYRDGSFADYQPEQ</sequence>
<keyword evidence="2" id="KW-1185">Reference proteome</keyword>
<dbReference type="Proteomes" id="UP001501243">
    <property type="component" value="Unassembled WGS sequence"/>
</dbReference>
<accession>A0ABP8QN25</accession>
<organism evidence="1 2">
    <name type="scientific">Hymenobacter ginsengisoli</name>
    <dbReference type="NCBI Taxonomy" id="1051626"/>
    <lineage>
        <taxon>Bacteria</taxon>
        <taxon>Pseudomonadati</taxon>
        <taxon>Bacteroidota</taxon>
        <taxon>Cytophagia</taxon>
        <taxon>Cytophagales</taxon>
        <taxon>Hymenobacteraceae</taxon>
        <taxon>Hymenobacter</taxon>
    </lineage>
</organism>
<comment type="caution">
    <text evidence="1">The sequence shown here is derived from an EMBL/GenBank/DDBJ whole genome shotgun (WGS) entry which is preliminary data.</text>
</comment>
<name>A0ABP8QN25_9BACT</name>
<dbReference type="EMBL" id="BAABGQ010000008">
    <property type="protein sequence ID" value="GAA4505488.1"/>
    <property type="molecule type" value="Genomic_DNA"/>
</dbReference>
<protein>
    <recommendedName>
        <fullName evidence="3">HTH cro/C1-type domain-containing protein</fullName>
    </recommendedName>
</protein>